<dbReference type="EMBL" id="JAHCVJ010000001">
    <property type="protein sequence ID" value="MBT0663200.1"/>
    <property type="molecule type" value="Genomic_DNA"/>
</dbReference>
<keyword evidence="4 8" id="KW-0210">Decarboxylase</keyword>
<reference evidence="10 11" key="1">
    <citation type="submission" date="2021-05" db="EMBL/GenBank/DDBJ databases">
        <title>The draft genome of Geobacter pelophilus DSM 12255.</title>
        <authorList>
            <person name="Xu Z."/>
            <person name="Masuda Y."/>
            <person name="Itoh H."/>
            <person name="Senoo K."/>
        </authorList>
    </citation>
    <scope>NUCLEOTIDE SEQUENCE [LARGE SCALE GENOMIC DNA]</scope>
    <source>
        <strain evidence="10 11">DSM 12255</strain>
    </source>
</reference>
<comment type="catalytic activity">
    <reaction evidence="1 8">
        <text>1-(2-carboxyphenylamino)-1-deoxy-D-ribulose 5-phosphate + H(+) = (1S,2R)-1-C-(indol-3-yl)glycerol 3-phosphate + CO2 + H2O</text>
        <dbReference type="Rhea" id="RHEA:23476"/>
        <dbReference type="ChEBI" id="CHEBI:15377"/>
        <dbReference type="ChEBI" id="CHEBI:15378"/>
        <dbReference type="ChEBI" id="CHEBI:16526"/>
        <dbReference type="ChEBI" id="CHEBI:58613"/>
        <dbReference type="ChEBI" id="CHEBI:58866"/>
        <dbReference type="EC" id="4.1.1.48"/>
    </reaction>
</comment>
<keyword evidence="11" id="KW-1185">Reference proteome</keyword>
<dbReference type="Gene3D" id="3.20.20.70">
    <property type="entry name" value="Aldolase class I"/>
    <property type="match status" value="1"/>
</dbReference>
<dbReference type="AlphaFoldDB" id="A0AAW4L137"/>
<evidence type="ECO:0000256" key="8">
    <source>
        <dbReference type="HAMAP-Rule" id="MF_00134"/>
    </source>
</evidence>
<dbReference type="Proteomes" id="UP000811899">
    <property type="component" value="Unassembled WGS sequence"/>
</dbReference>
<evidence type="ECO:0000256" key="5">
    <source>
        <dbReference type="ARBA" id="ARBA00022822"/>
    </source>
</evidence>
<evidence type="ECO:0000259" key="9">
    <source>
        <dbReference type="Pfam" id="PF00218"/>
    </source>
</evidence>
<name>A0AAW4L137_9BACT</name>
<evidence type="ECO:0000256" key="7">
    <source>
        <dbReference type="ARBA" id="ARBA00023239"/>
    </source>
</evidence>
<comment type="similarity">
    <text evidence="8">Belongs to the TrpC family.</text>
</comment>
<feature type="domain" description="Indole-3-glycerol phosphate synthase" evidence="9">
    <location>
        <begin position="8"/>
        <end position="264"/>
    </location>
</feature>
<comment type="caution">
    <text evidence="10">The sequence shown here is derived from an EMBL/GenBank/DDBJ whole genome shotgun (WGS) entry which is preliminary data.</text>
</comment>
<dbReference type="InterPro" id="IPR011060">
    <property type="entry name" value="RibuloseP-bd_barrel"/>
</dbReference>
<dbReference type="SUPFAM" id="SSF51366">
    <property type="entry name" value="Ribulose-phoshate binding barrel"/>
    <property type="match status" value="1"/>
</dbReference>
<dbReference type="GO" id="GO:0004640">
    <property type="term" value="F:phosphoribosylanthranilate isomerase activity"/>
    <property type="evidence" value="ECO:0007669"/>
    <property type="project" value="TreeGrafter"/>
</dbReference>
<dbReference type="GO" id="GO:0004425">
    <property type="term" value="F:indole-3-glycerol-phosphate synthase activity"/>
    <property type="evidence" value="ECO:0007669"/>
    <property type="project" value="UniProtKB-UniRule"/>
</dbReference>
<dbReference type="HAMAP" id="MF_00134_B">
    <property type="entry name" value="IGPS_B"/>
    <property type="match status" value="1"/>
</dbReference>
<sequence length="266" mass="29168">MTDTPDILKKIVEHKKTEVAAAKAAMSLTVLKGHLSDREDQPRGFARALRDATASGWTAIIAEVKKGSPSKGLIRADFDPLDIASTYQDNGVTCISVLTDEKFFLGHLRYIALIREQVGLPLLRKDFLFDPYQIYEAYVAGADAVLLIAAMLELSQMQDLAALAAELQLDVLLEVHDERELELALQTDCGLIGINNRSLHTFVTDLATTERLAPLVPNDRLVVAESGLNCRADIERLQAAGAKAFLIGESLMREEDIGLKLQELLG</sequence>
<dbReference type="CDD" id="cd00331">
    <property type="entry name" value="IGPS"/>
    <property type="match status" value="1"/>
</dbReference>
<dbReference type="InterPro" id="IPR045186">
    <property type="entry name" value="Indole-3-glycerol_P_synth"/>
</dbReference>
<evidence type="ECO:0000256" key="2">
    <source>
        <dbReference type="ARBA" id="ARBA00004696"/>
    </source>
</evidence>
<evidence type="ECO:0000256" key="6">
    <source>
        <dbReference type="ARBA" id="ARBA00023141"/>
    </source>
</evidence>
<dbReference type="InterPro" id="IPR013785">
    <property type="entry name" value="Aldolase_TIM"/>
</dbReference>
<dbReference type="InterPro" id="IPR013798">
    <property type="entry name" value="Indole-3-glycerol_P_synth_dom"/>
</dbReference>
<dbReference type="PANTHER" id="PTHR22854:SF2">
    <property type="entry name" value="INDOLE-3-GLYCEROL-PHOSPHATE SYNTHASE"/>
    <property type="match status" value="1"/>
</dbReference>
<comment type="pathway">
    <text evidence="2 8">Amino-acid biosynthesis; L-tryptophan biosynthesis; L-tryptophan from chorismate: step 4/5.</text>
</comment>
<dbReference type="RefSeq" id="WP_214169964.1">
    <property type="nucleotide sequence ID" value="NZ_JAHCVJ010000001.1"/>
</dbReference>
<evidence type="ECO:0000313" key="11">
    <source>
        <dbReference type="Proteomes" id="UP000811899"/>
    </source>
</evidence>
<keyword evidence="3 8" id="KW-0028">Amino-acid biosynthesis</keyword>
<evidence type="ECO:0000256" key="1">
    <source>
        <dbReference type="ARBA" id="ARBA00001633"/>
    </source>
</evidence>
<dbReference type="PANTHER" id="PTHR22854">
    <property type="entry name" value="TRYPTOPHAN BIOSYNTHESIS PROTEIN"/>
    <property type="match status" value="1"/>
</dbReference>
<evidence type="ECO:0000313" key="10">
    <source>
        <dbReference type="EMBL" id="MBT0663200.1"/>
    </source>
</evidence>
<protein>
    <recommendedName>
        <fullName evidence="8">Indole-3-glycerol phosphate synthase</fullName>
        <shortName evidence="8">IGPS</shortName>
        <ecNumber evidence="8">4.1.1.48</ecNumber>
    </recommendedName>
</protein>
<keyword evidence="5 8" id="KW-0822">Tryptophan biosynthesis</keyword>
<dbReference type="NCBIfam" id="NF001377">
    <property type="entry name" value="PRK00278.2-4"/>
    <property type="match status" value="1"/>
</dbReference>
<organism evidence="10 11">
    <name type="scientific">Geoanaerobacter pelophilus</name>
    <dbReference type="NCBI Taxonomy" id="60036"/>
    <lineage>
        <taxon>Bacteria</taxon>
        <taxon>Pseudomonadati</taxon>
        <taxon>Thermodesulfobacteriota</taxon>
        <taxon>Desulfuromonadia</taxon>
        <taxon>Geobacterales</taxon>
        <taxon>Geobacteraceae</taxon>
        <taxon>Geoanaerobacter</taxon>
    </lineage>
</organism>
<gene>
    <name evidence="8 10" type="primary">trpC</name>
    <name evidence="10" type="ORF">KI809_02705</name>
</gene>
<dbReference type="Pfam" id="PF00218">
    <property type="entry name" value="IGPS"/>
    <property type="match status" value="1"/>
</dbReference>
<evidence type="ECO:0000256" key="4">
    <source>
        <dbReference type="ARBA" id="ARBA00022793"/>
    </source>
</evidence>
<dbReference type="NCBIfam" id="NF001373">
    <property type="entry name" value="PRK00278.1-6"/>
    <property type="match status" value="1"/>
</dbReference>
<evidence type="ECO:0000256" key="3">
    <source>
        <dbReference type="ARBA" id="ARBA00022605"/>
    </source>
</evidence>
<proteinExistence type="inferred from homology"/>
<keyword evidence="7 8" id="KW-0456">Lyase</keyword>
<keyword evidence="6 8" id="KW-0057">Aromatic amino acid biosynthesis</keyword>
<accession>A0AAW4L137</accession>
<dbReference type="EC" id="4.1.1.48" evidence="8"/>
<dbReference type="GO" id="GO:0000162">
    <property type="term" value="P:L-tryptophan biosynthetic process"/>
    <property type="evidence" value="ECO:0007669"/>
    <property type="project" value="UniProtKB-UniRule"/>
</dbReference>
<dbReference type="FunFam" id="3.20.20.70:FF:000024">
    <property type="entry name" value="Indole-3-glycerol phosphate synthase"/>
    <property type="match status" value="1"/>
</dbReference>